<dbReference type="EMBL" id="BQNB010021353">
    <property type="protein sequence ID" value="GJU05503.1"/>
    <property type="molecule type" value="Genomic_DNA"/>
</dbReference>
<evidence type="ECO:0000313" key="2">
    <source>
        <dbReference type="EMBL" id="GJU05503.1"/>
    </source>
</evidence>
<gene>
    <name evidence="2" type="ORF">Tco_1121933</name>
</gene>
<comment type="caution">
    <text evidence="2">The sequence shown here is derived from an EMBL/GenBank/DDBJ whole genome shotgun (WGS) entry which is preliminary data.</text>
</comment>
<accession>A0ABQ5J1S7</accession>
<name>A0ABQ5J1S7_9ASTR</name>
<feature type="region of interest" description="Disordered" evidence="1">
    <location>
        <begin position="104"/>
        <end position="128"/>
    </location>
</feature>
<reference evidence="2" key="2">
    <citation type="submission" date="2022-01" db="EMBL/GenBank/DDBJ databases">
        <authorList>
            <person name="Yamashiro T."/>
            <person name="Shiraishi A."/>
            <person name="Satake H."/>
            <person name="Nakayama K."/>
        </authorList>
    </citation>
    <scope>NUCLEOTIDE SEQUENCE</scope>
</reference>
<reference evidence="2" key="1">
    <citation type="journal article" date="2022" name="Int. J. Mol. Sci.">
        <title>Draft Genome of Tanacetum Coccineum: Genomic Comparison of Closely Related Tanacetum-Family Plants.</title>
        <authorList>
            <person name="Yamashiro T."/>
            <person name="Shiraishi A."/>
            <person name="Nakayama K."/>
            <person name="Satake H."/>
        </authorList>
    </citation>
    <scope>NUCLEOTIDE SEQUENCE</scope>
</reference>
<protein>
    <submittedName>
        <fullName evidence="2">Uncharacterized protein</fullName>
    </submittedName>
</protein>
<dbReference type="Proteomes" id="UP001151760">
    <property type="component" value="Unassembled WGS sequence"/>
</dbReference>
<feature type="compositionally biased region" description="Polar residues" evidence="1">
    <location>
        <begin position="112"/>
        <end position="128"/>
    </location>
</feature>
<evidence type="ECO:0000256" key="1">
    <source>
        <dbReference type="SAM" id="MobiDB-lite"/>
    </source>
</evidence>
<keyword evidence="3" id="KW-1185">Reference proteome</keyword>
<proteinExistence type="predicted"/>
<evidence type="ECO:0000313" key="3">
    <source>
        <dbReference type="Proteomes" id="UP001151760"/>
    </source>
</evidence>
<sequence>MKEKFVDTNSGKPSIGETTFATNQRSTSFRKTYFAKPYHVNAPGPSRYSSNHVSKTTLKESVGSNDMIHNYYLEEAKKKAQLQKHKALNSKPSVITPARLSNTASGRKLKPSNYNQQTRNWPPSMSSRVTNKAVHIAEKPRNQNPFLKSKDLACPTCKKCIYTANHDACILKYLSKVESLLMLVLGGFPLRSLLKLATTRMIVIWEALRGNTHDLDSIWEDKGQDCKFTRSGFKNMHTMPGDGVTIPSDAVRTYKRQCQETCDDVRNVTALMETLEDSAKRRLQESCDTVATYFLYI</sequence>
<organism evidence="2 3">
    <name type="scientific">Tanacetum coccineum</name>
    <dbReference type="NCBI Taxonomy" id="301880"/>
    <lineage>
        <taxon>Eukaryota</taxon>
        <taxon>Viridiplantae</taxon>
        <taxon>Streptophyta</taxon>
        <taxon>Embryophyta</taxon>
        <taxon>Tracheophyta</taxon>
        <taxon>Spermatophyta</taxon>
        <taxon>Magnoliopsida</taxon>
        <taxon>eudicotyledons</taxon>
        <taxon>Gunneridae</taxon>
        <taxon>Pentapetalae</taxon>
        <taxon>asterids</taxon>
        <taxon>campanulids</taxon>
        <taxon>Asterales</taxon>
        <taxon>Asteraceae</taxon>
        <taxon>Asteroideae</taxon>
        <taxon>Anthemideae</taxon>
        <taxon>Anthemidinae</taxon>
        <taxon>Tanacetum</taxon>
    </lineage>
</organism>